<dbReference type="EMBL" id="JAAOMP010000134">
    <property type="protein sequence ID" value="MBU2760956.1"/>
    <property type="molecule type" value="Genomic_DNA"/>
</dbReference>
<protein>
    <recommendedName>
        <fullName evidence="1">Calcineurin-like phosphoesterase domain-containing protein</fullName>
    </recommendedName>
</protein>
<sequence length="348" mass="38379">MKKIYADGLLFIGDPHLSSRRPGRRTDINFAGTVLNKLAQALDIARENRLQPAILGDLFDRAGEQDLLLLSGLLHLLRDHHQNGGLIPVTLAGNHDMKDATLSGDTALAVIQESGLLQVLDDAVPFPVFSIRPEENADCIATLVPYAYGQEYRLLGEGLPDMPDHPGMVIALTHADFAFAGAYPGAKEIVEIPGVDMVVNGHMHKLCPTVRRGNTLWWNPGNITRMSMDCESHAPRVWSWKPGEDTLTGIHLRHEKIVFNRVGVSVKPDMDGLKSSMEDVVQTDMPISSRFVEMLKEQQAQESPLTEDASHLLSEIQSVCEEQKTSAVVSDILQKMLRETVLEEGVVN</sequence>
<comment type="caution">
    <text evidence="2">The sequence shown here is derived from an EMBL/GenBank/DDBJ whole genome shotgun (WGS) entry which is preliminary data.</text>
</comment>
<accession>A0ABS6A120</accession>
<reference evidence="2 3" key="1">
    <citation type="journal article" date="2021" name="ISME J.">
        <title>Genomic evolution of the class Acidithiobacillia: deep-branching Proteobacteria living in extreme acidic conditions.</title>
        <authorList>
            <person name="Moya-Beltran A."/>
            <person name="Beard S."/>
            <person name="Rojas-Villalobos C."/>
            <person name="Issotta F."/>
            <person name="Gallardo Y."/>
            <person name="Ulloa R."/>
            <person name="Giaveno A."/>
            <person name="Degli Esposti M."/>
            <person name="Johnson D.B."/>
            <person name="Quatrini R."/>
        </authorList>
    </citation>
    <scope>NUCLEOTIDE SEQUENCE [LARGE SCALE GENOMIC DNA]</scope>
    <source>
        <strain evidence="2 3">RW2</strain>
    </source>
</reference>
<dbReference type="RefSeq" id="WP_215881860.1">
    <property type="nucleotide sequence ID" value="NZ_JAAOMP010000134.1"/>
</dbReference>
<dbReference type="InterPro" id="IPR050535">
    <property type="entry name" value="DNA_Repair-Maintenance_Comp"/>
</dbReference>
<feature type="domain" description="Calcineurin-like phosphoesterase" evidence="1">
    <location>
        <begin position="10"/>
        <end position="205"/>
    </location>
</feature>
<dbReference type="PANTHER" id="PTHR30337">
    <property type="entry name" value="COMPONENT OF ATP-DEPENDENT DSDNA EXONUCLEASE"/>
    <property type="match status" value="1"/>
</dbReference>
<evidence type="ECO:0000313" key="2">
    <source>
        <dbReference type="EMBL" id="MBU2760956.1"/>
    </source>
</evidence>
<name>A0ABS6A120_9PROT</name>
<dbReference type="InterPro" id="IPR029052">
    <property type="entry name" value="Metallo-depent_PP-like"/>
</dbReference>
<evidence type="ECO:0000313" key="3">
    <source>
        <dbReference type="Proteomes" id="UP000755654"/>
    </source>
</evidence>
<keyword evidence="3" id="KW-1185">Reference proteome</keyword>
<organism evidence="2 3">
    <name type="scientific">Acidithiobacillus sulfurivorans</name>
    <dbReference type="NCBI Taxonomy" id="1958756"/>
    <lineage>
        <taxon>Bacteria</taxon>
        <taxon>Pseudomonadati</taxon>
        <taxon>Pseudomonadota</taxon>
        <taxon>Acidithiobacillia</taxon>
        <taxon>Acidithiobacillales</taxon>
        <taxon>Acidithiobacillaceae</taxon>
        <taxon>Acidithiobacillus</taxon>
    </lineage>
</organism>
<dbReference type="Proteomes" id="UP000755654">
    <property type="component" value="Unassembled WGS sequence"/>
</dbReference>
<dbReference type="Gene3D" id="3.60.21.10">
    <property type="match status" value="1"/>
</dbReference>
<proteinExistence type="predicted"/>
<dbReference type="Pfam" id="PF00149">
    <property type="entry name" value="Metallophos"/>
    <property type="match status" value="1"/>
</dbReference>
<evidence type="ECO:0000259" key="1">
    <source>
        <dbReference type="Pfam" id="PF00149"/>
    </source>
</evidence>
<dbReference type="PANTHER" id="PTHR30337:SF0">
    <property type="entry name" value="NUCLEASE SBCCD SUBUNIT D"/>
    <property type="match status" value="1"/>
</dbReference>
<gene>
    <name evidence="2" type="ORF">HAP95_12495</name>
</gene>
<dbReference type="InterPro" id="IPR004843">
    <property type="entry name" value="Calcineurin-like_PHP"/>
</dbReference>
<dbReference type="SUPFAM" id="SSF56300">
    <property type="entry name" value="Metallo-dependent phosphatases"/>
    <property type="match status" value="1"/>
</dbReference>